<feature type="transmembrane region" description="Helical" evidence="8">
    <location>
        <begin position="875"/>
        <end position="892"/>
    </location>
</feature>
<keyword evidence="4" id="KW-0067">ATP-binding</keyword>
<dbReference type="FunFam" id="3.40.50.300:FF:001471">
    <property type="entry name" value="P-loop containing nucleoside triphosphate hydrolase protein"/>
    <property type="match status" value="1"/>
</dbReference>
<dbReference type="GO" id="GO:0090374">
    <property type="term" value="P:oligopeptide export from mitochondrion"/>
    <property type="evidence" value="ECO:0007669"/>
    <property type="project" value="TreeGrafter"/>
</dbReference>
<evidence type="ECO:0000256" key="4">
    <source>
        <dbReference type="ARBA" id="ARBA00022840"/>
    </source>
</evidence>
<feature type="domain" description="ABC transmembrane type-1" evidence="10">
    <location>
        <begin position="835"/>
        <end position="1120"/>
    </location>
</feature>
<feature type="transmembrane region" description="Helical" evidence="8">
    <location>
        <begin position="1100"/>
        <end position="1121"/>
    </location>
</feature>
<evidence type="ECO:0000256" key="5">
    <source>
        <dbReference type="ARBA" id="ARBA00022989"/>
    </source>
</evidence>
<name>A0AAE8MX74_9PEZI</name>
<dbReference type="InterPro" id="IPR003439">
    <property type="entry name" value="ABC_transporter-like_ATP-bd"/>
</dbReference>
<sequence>MVSMRRTAREARAWVSSKLKAMFTNESALEQATKATWKHLFAFTFRGHLPTLLLAIFTTVISSGLRAFLAVTYGRIFDVIADLGADSISGHEALKAVSTWCLILTGMGIGTWLSNSLLMSMWIIFGEAQALNVRREIFGSLSRKDMAWYDGQVEGTASLLTRIETQTRELQLATSQPFGLVLGEFLVAVGSLSLALYSSWELTLVLLASVPISFVVMTLISKPLEPAIQAQKRCLGEASKLATASITGIDIVKIFNGFDTEMWQYVAAMKKVTARYLVQARCNGLQMGYIEFWMITLFAVGFWYGAVLIDRGKSPGDIITTFYATLAAFQGVDALMPQFLVLSKGMVAGVSLRDLAPKARKDDEVSGDGQGMYRPGKCFGDIELKDVTFSYPSNPSKLVLKKSSFSFPAGKLTFLVGRSGSGKSTIGNLVIQFYEALTGEIRIDGYHLGALDPAWVRSNITLVQQSSILFDDTFYRNVAFGLRDSETATEEAVRCACEAALLQSTITSLPNGMNTLVGSGGYSLSGGQKQRLALARARLRDPPVLILDEVTSGLDHVARTLVMEAIREWRAGKTTIIITHDVAQIEDADYVYVMDKGRVVQEGYRKQLMVDGKALFASLVKSATDEEAGAKKLYEDDSLGPPLAEKMEVTEGPGEDMMSLKGRISSIFCGSVTGRPLSQPVILGAQFVRATRERESQLWDMDDKAADFGTYNEQLRAGLLNRLSEVSSEEAAGPDNRRCSVTSEEIPSRDPSFDFVEYMGKSTQASRLSCSEVRNRGRSATLSYPTMDGKGCQMDDPATPSSPNPCDKFHSNTSIPSIISTVWPNLFFSQRIALILGLTSCLVAAAAVPIFSYLLSRLLSSLWAPSNRLGAGQKWAIILLGIAVVDGVANFFSRYLMEYAGQCWVNTLRVEALKQILRQPKAWFDTSGNTVGKITECLDRNAEEMRNLVGRFLPSVIIVVVMVVAALVWALAISWKLTLVALSPAPLILASIKASSYFTGKWEARCNEGSEIASTISRQSFINIRVVRALMLEEYFTRKYEERVAEVYGHGIRRSLHAAFFYGFQQAMNLFITALVFYYGTEMIARQELATEAILQVTNILLFAIGSATAIVGAIPQIAAAKETSIQMLNYANLPPPPTREDEGGGKKVLTPFPIRFDGLSFAYPSRPNQQVLRNLRLRIDAGTSTAIVGPSGCGKSTLASLVLGLYSPSPTSPPPPDEFRSSRGSYEKSSPYRDHSGPVLSFGGVPWNEIDLSHLRASMSYVPQTPFIFPTTIAGNIAYGIPEQHPMRQTPNIEAAARAAGIHSFIETLPEGYATFVGDGGLTLSGGQAQRLCIARAVARWPRVLVLDEPTSALDAKSAEAIRGVIGRLVGYGAGGRMSVVVVTHCLEMMRVVERVVLLEGGFVVEEGGYEELMWRKGRFAEMVRGG</sequence>
<feature type="domain" description="ABC transporter" evidence="9">
    <location>
        <begin position="382"/>
        <end position="621"/>
    </location>
</feature>
<gene>
    <name evidence="11" type="ORF">DNG_04733</name>
</gene>
<dbReference type="CDD" id="cd18577">
    <property type="entry name" value="ABC_6TM_Pgp_ABCB1_D1_like"/>
    <property type="match status" value="1"/>
</dbReference>
<evidence type="ECO:0000313" key="11">
    <source>
        <dbReference type="EMBL" id="SPO02060.1"/>
    </source>
</evidence>
<dbReference type="SMART" id="SM00382">
    <property type="entry name" value="AAA"/>
    <property type="match status" value="2"/>
</dbReference>
<feature type="transmembrane region" description="Helical" evidence="8">
    <location>
        <begin position="832"/>
        <end position="855"/>
    </location>
</feature>
<evidence type="ECO:0000313" key="12">
    <source>
        <dbReference type="Proteomes" id="UP001187682"/>
    </source>
</evidence>
<evidence type="ECO:0000256" key="2">
    <source>
        <dbReference type="ARBA" id="ARBA00022692"/>
    </source>
</evidence>
<dbReference type="PROSITE" id="PS50893">
    <property type="entry name" value="ABC_TRANSPORTER_2"/>
    <property type="match status" value="2"/>
</dbReference>
<feature type="transmembrane region" description="Helical" evidence="8">
    <location>
        <begin position="202"/>
        <end position="220"/>
    </location>
</feature>
<feature type="transmembrane region" description="Helical" evidence="8">
    <location>
        <begin position="97"/>
        <end position="125"/>
    </location>
</feature>
<dbReference type="InterPro" id="IPR036640">
    <property type="entry name" value="ABC1_TM_sf"/>
</dbReference>
<dbReference type="Pfam" id="PF00664">
    <property type="entry name" value="ABC_membrane"/>
    <property type="match status" value="2"/>
</dbReference>
<keyword evidence="5 8" id="KW-1133">Transmembrane helix</keyword>
<dbReference type="PANTHER" id="PTHR43394">
    <property type="entry name" value="ATP-DEPENDENT PERMEASE MDL1, MITOCHONDRIAL"/>
    <property type="match status" value="1"/>
</dbReference>
<dbReference type="Gene3D" id="3.40.50.300">
    <property type="entry name" value="P-loop containing nucleotide triphosphate hydrolases"/>
    <property type="match status" value="2"/>
</dbReference>
<keyword evidence="2 8" id="KW-0812">Transmembrane</keyword>
<proteinExistence type="predicted"/>
<comment type="caution">
    <text evidence="11">The sequence shown here is derived from an EMBL/GenBank/DDBJ whole genome shotgun (WGS) entry which is preliminary data.</text>
</comment>
<feature type="domain" description="ABC transmembrane type-1" evidence="10">
    <location>
        <begin position="53"/>
        <end position="344"/>
    </location>
</feature>
<dbReference type="GO" id="GO:0005524">
    <property type="term" value="F:ATP binding"/>
    <property type="evidence" value="ECO:0007669"/>
    <property type="project" value="UniProtKB-KW"/>
</dbReference>
<feature type="transmembrane region" description="Helical" evidence="8">
    <location>
        <begin position="948"/>
        <end position="971"/>
    </location>
</feature>
<feature type="domain" description="ABC transporter" evidence="9">
    <location>
        <begin position="1155"/>
        <end position="1427"/>
    </location>
</feature>
<feature type="transmembrane region" description="Helical" evidence="8">
    <location>
        <begin position="318"/>
        <end position="336"/>
    </location>
</feature>
<feature type="region of interest" description="Disordered" evidence="7">
    <location>
        <begin position="784"/>
        <end position="804"/>
    </location>
</feature>
<evidence type="ECO:0000259" key="9">
    <source>
        <dbReference type="PROSITE" id="PS50893"/>
    </source>
</evidence>
<dbReference type="InterPro" id="IPR017871">
    <property type="entry name" value="ABC_transporter-like_CS"/>
</dbReference>
<dbReference type="Proteomes" id="UP001187682">
    <property type="component" value="Unassembled WGS sequence"/>
</dbReference>
<evidence type="ECO:0000256" key="3">
    <source>
        <dbReference type="ARBA" id="ARBA00022741"/>
    </source>
</evidence>
<dbReference type="Gene3D" id="1.20.1560.10">
    <property type="entry name" value="ABC transporter type 1, transmembrane domain"/>
    <property type="match status" value="2"/>
</dbReference>
<keyword evidence="6 8" id="KW-0472">Membrane</keyword>
<evidence type="ECO:0000256" key="6">
    <source>
        <dbReference type="ARBA" id="ARBA00023136"/>
    </source>
</evidence>
<evidence type="ECO:0000256" key="1">
    <source>
        <dbReference type="ARBA" id="ARBA00004141"/>
    </source>
</evidence>
<feature type="transmembrane region" description="Helical" evidence="8">
    <location>
        <begin position="178"/>
        <end position="196"/>
    </location>
</feature>
<dbReference type="SUPFAM" id="SSF90123">
    <property type="entry name" value="ABC transporter transmembrane region"/>
    <property type="match status" value="2"/>
</dbReference>
<dbReference type="PROSITE" id="PS50929">
    <property type="entry name" value="ABC_TM1F"/>
    <property type="match status" value="2"/>
</dbReference>
<feature type="transmembrane region" description="Helical" evidence="8">
    <location>
        <begin position="1059"/>
        <end position="1080"/>
    </location>
</feature>
<dbReference type="PANTHER" id="PTHR43394:SF15">
    <property type="entry name" value="ALPHA-FACTOR-TRANSPORTING ATPASE"/>
    <property type="match status" value="1"/>
</dbReference>
<comment type="subcellular location">
    <subcellularLocation>
        <location evidence="1">Membrane</location>
        <topology evidence="1">Multi-pass membrane protein</topology>
    </subcellularLocation>
</comment>
<evidence type="ECO:0000256" key="7">
    <source>
        <dbReference type="SAM" id="MobiDB-lite"/>
    </source>
</evidence>
<dbReference type="InterPro" id="IPR011527">
    <property type="entry name" value="ABC1_TM_dom"/>
</dbReference>
<dbReference type="InterPro" id="IPR003593">
    <property type="entry name" value="AAA+_ATPase"/>
</dbReference>
<dbReference type="GO" id="GO:0005743">
    <property type="term" value="C:mitochondrial inner membrane"/>
    <property type="evidence" value="ECO:0007669"/>
    <property type="project" value="TreeGrafter"/>
</dbReference>
<feature type="transmembrane region" description="Helical" evidence="8">
    <location>
        <begin position="289"/>
        <end position="306"/>
    </location>
</feature>
<dbReference type="GO" id="GO:0015421">
    <property type="term" value="F:ABC-type oligopeptide transporter activity"/>
    <property type="evidence" value="ECO:0007669"/>
    <property type="project" value="TreeGrafter"/>
</dbReference>
<protein>
    <submittedName>
        <fullName evidence="11">Related to STE6 - `Full-size` ABC transporter responsible for export of the `a` factor mating phe</fullName>
    </submittedName>
</protein>
<dbReference type="CDD" id="cd18578">
    <property type="entry name" value="ABC_6TM_Pgp_ABCB1_D2_like"/>
    <property type="match status" value="1"/>
</dbReference>
<feature type="transmembrane region" description="Helical" evidence="8">
    <location>
        <begin position="52"/>
        <end position="77"/>
    </location>
</feature>
<organism evidence="11 12">
    <name type="scientific">Cephalotrichum gorgonifer</name>
    <dbReference type="NCBI Taxonomy" id="2041049"/>
    <lineage>
        <taxon>Eukaryota</taxon>
        <taxon>Fungi</taxon>
        <taxon>Dikarya</taxon>
        <taxon>Ascomycota</taxon>
        <taxon>Pezizomycotina</taxon>
        <taxon>Sordariomycetes</taxon>
        <taxon>Hypocreomycetidae</taxon>
        <taxon>Microascales</taxon>
        <taxon>Microascaceae</taxon>
        <taxon>Cephalotrichum</taxon>
    </lineage>
</organism>
<accession>A0AAE8MX74</accession>
<reference evidence="11" key="1">
    <citation type="submission" date="2018-03" db="EMBL/GenBank/DDBJ databases">
        <authorList>
            <person name="Guldener U."/>
        </authorList>
    </citation>
    <scope>NUCLEOTIDE SEQUENCE</scope>
</reference>
<keyword evidence="12" id="KW-1185">Reference proteome</keyword>
<feature type="region of interest" description="Disordered" evidence="7">
    <location>
        <begin position="1208"/>
        <end position="1235"/>
    </location>
</feature>
<dbReference type="InterPro" id="IPR027417">
    <property type="entry name" value="P-loop_NTPase"/>
</dbReference>
<evidence type="ECO:0000259" key="10">
    <source>
        <dbReference type="PROSITE" id="PS50929"/>
    </source>
</evidence>
<keyword evidence="3" id="KW-0547">Nucleotide-binding</keyword>
<dbReference type="GO" id="GO:0016887">
    <property type="term" value="F:ATP hydrolysis activity"/>
    <property type="evidence" value="ECO:0007669"/>
    <property type="project" value="InterPro"/>
</dbReference>
<dbReference type="PROSITE" id="PS00211">
    <property type="entry name" value="ABC_TRANSPORTER_1"/>
    <property type="match status" value="1"/>
</dbReference>
<dbReference type="Pfam" id="PF00005">
    <property type="entry name" value="ABC_tran"/>
    <property type="match status" value="2"/>
</dbReference>
<evidence type="ECO:0000256" key="8">
    <source>
        <dbReference type="SAM" id="Phobius"/>
    </source>
</evidence>
<dbReference type="EMBL" id="ONZQ02000006">
    <property type="protein sequence ID" value="SPO02060.1"/>
    <property type="molecule type" value="Genomic_DNA"/>
</dbReference>
<dbReference type="SUPFAM" id="SSF52540">
    <property type="entry name" value="P-loop containing nucleoside triphosphate hydrolases"/>
    <property type="match status" value="2"/>
</dbReference>
<dbReference type="InterPro" id="IPR039421">
    <property type="entry name" value="Type_1_exporter"/>
</dbReference>